<dbReference type="Gene3D" id="1.25.40.20">
    <property type="entry name" value="Ankyrin repeat-containing domain"/>
    <property type="match status" value="1"/>
</dbReference>
<dbReference type="InterPro" id="IPR036770">
    <property type="entry name" value="Ankyrin_rpt-contain_sf"/>
</dbReference>
<dbReference type="PANTHER" id="PTHR24126">
    <property type="entry name" value="ANKYRIN REPEAT, PH AND SEC7 DOMAIN CONTAINING PROTEIN SECG-RELATED"/>
    <property type="match status" value="1"/>
</dbReference>
<evidence type="ECO:0000256" key="1">
    <source>
        <dbReference type="ARBA" id="ARBA00022737"/>
    </source>
</evidence>
<comment type="caution">
    <text evidence="3">The sequence shown here is derived from an EMBL/GenBank/DDBJ whole genome shotgun (WGS) entry which is preliminary data.</text>
</comment>
<keyword evidence="1" id="KW-0677">Repeat</keyword>
<accession>A0AAD5SEF5</accession>
<evidence type="ECO:0000313" key="4">
    <source>
        <dbReference type="Proteomes" id="UP001212841"/>
    </source>
</evidence>
<keyword evidence="2" id="KW-0040">ANK repeat</keyword>
<dbReference type="SMART" id="SM00248">
    <property type="entry name" value="ANK"/>
    <property type="match status" value="3"/>
</dbReference>
<proteinExistence type="predicted"/>
<organism evidence="3 4">
    <name type="scientific">Rhizophlyctis rosea</name>
    <dbReference type="NCBI Taxonomy" id="64517"/>
    <lineage>
        <taxon>Eukaryota</taxon>
        <taxon>Fungi</taxon>
        <taxon>Fungi incertae sedis</taxon>
        <taxon>Chytridiomycota</taxon>
        <taxon>Chytridiomycota incertae sedis</taxon>
        <taxon>Chytridiomycetes</taxon>
        <taxon>Rhizophlyctidales</taxon>
        <taxon>Rhizophlyctidaceae</taxon>
        <taxon>Rhizophlyctis</taxon>
    </lineage>
</organism>
<evidence type="ECO:0000313" key="3">
    <source>
        <dbReference type="EMBL" id="KAJ3047594.1"/>
    </source>
</evidence>
<dbReference type="Pfam" id="PF12796">
    <property type="entry name" value="Ank_2"/>
    <property type="match status" value="1"/>
</dbReference>
<keyword evidence="4" id="KW-1185">Reference proteome</keyword>
<dbReference type="SUPFAM" id="SSF48403">
    <property type="entry name" value="Ankyrin repeat"/>
    <property type="match status" value="1"/>
</dbReference>
<name>A0AAD5SEF5_9FUNG</name>
<dbReference type="InterPro" id="IPR002110">
    <property type="entry name" value="Ankyrin_rpt"/>
</dbReference>
<dbReference type="Proteomes" id="UP001212841">
    <property type="component" value="Unassembled WGS sequence"/>
</dbReference>
<dbReference type="EMBL" id="JADGJD010000934">
    <property type="protein sequence ID" value="KAJ3047594.1"/>
    <property type="molecule type" value="Genomic_DNA"/>
</dbReference>
<evidence type="ECO:0000256" key="2">
    <source>
        <dbReference type="ARBA" id="ARBA00023043"/>
    </source>
</evidence>
<gene>
    <name evidence="3" type="ORF">HK097_011405</name>
</gene>
<sequence length="252" mass="26728">MAIDPSIDRVDVSVEAVGADLVNNFRGGGSDTDPTGNLRMFVETIVRYTGRGSQVVKVLVEAGAESSLRSFLDAARHGHVDILKILIGAGGDAQMALREGCYSGSMDVVTRLLEAGADASASGWSCLNTAIHESHVEVVEALRDVGAPVETASLVLATNRVVQVCRLGKKYFPRLRIGMDCHCQLSGDQALHCPQKDMVEFLLSVGNRTGINEALRVAAENGFRDIVKMLMVAGADIHADGGAVLQALQALQ</sequence>
<protein>
    <submittedName>
        <fullName evidence="3">Uncharacterized protein</fullName>
    </submittedName>
</protein>
<reference evidence="3" key="1">
    <citation type="submission" date="2020-05" db="EMBL/GenBank/DDBJ databases">
        <title>Phylogenomic resolution of chytrid fungi.</title>
        <authorList>
            <person name="Stajich J.E."/>
            <person name="Amses K."/>
            <person name="Simmons R."/>
            <person name="Seto K."/>
            <person name="Myers J."/>
            <person name="Bonds A."/>
            <person name="Quandt C.A."/>
            <person name="Barry K."/>
            <person name="Liu P."/>
            <person name="Grigoriev I."/>
            <person name="Longcore J.E."/>
            <person name="James T.Y."/>
        </authorList>
    </citation>
    <scope>NUCLEOTIDE SEQUENCE</scope>
    <source>
        <strain evidence="3">JEL0318</strain>
    </source>
</reference>
<dbReference type="AlphaFoldDB" id="A0AAD5SEF5"/>